<keyword evidence="5" id="KW-1185">Reference proteome</keyword>
<dbReference type="KEGG" id="hsi:BOX17_02620"/>
<dbReference type="Proteomes" id="UP000181985">
    <property type="component" value="Chromosome"/>
</dbReference>
<dbReference type="PROSITE" id="PS51186">
    <property type="entry name" value="GNAT"/>
    <property type="match status" value="1"/>
</dbReference>
<dbReference type="RefSeq" id="WP_071941936.1">
    <property type="nucleotide sequence ID" value="NZ_CP018139.1"/>
</dbReference>
<keyword evidence="2" id="KW-0012">Acyltransferase</keyword>
<dbReference type="InterPro" id="IPR016181">
    <property type="entry name" value="Acyl_CoA_acyltransferase"/>
</dbReference>
<evidence type="ECO:0000259" key="3">
    <source>
        <dbReference type="PROSITE" id="PS51186"/>
    </source>
</evidence>
<reference evidence="5" key="1">
    <citation type="submission" date="2016-11" db="EMBL/GenBank/DDBJ databases">
        <title>Halolamina sediminis sp. nov., an extremely halophilic archaeon isolated from solar salt.</title>
        <authorList>
            <person name="Koh H.-W."/>
            <person name="Rani S."/>
            <person name="Park S.-J."/>
        </authorList>
    </citation>
    <scope>NUCLEOTIDE SEQUENCE [LARGE SCALE GENOMIC DNA]</scope>
    <source>
        <strain evidence="5">Hb3</strain>
    </source>
</reference>
<dbReference type="AlphaFoldDB" id="A0A1J0VD55"/>
<protein>
    <submittedName>
        <fullName evidence="4">GNAT family N-acetyltransferase</fullName>
    </submittedName>
</protein>
<name>A0A1J0VD55_9GAMM</name>
<dbReference type="Pfam" id="PF13508">
    <property type="entry name" value="Acetyltransf_7"/>
    <property type="match status" value="1"/>
</dbReference>
<evidence type="ECO:0000256" key="1">
    <source>
        <dbReference type="ARBA" id="ARBA00022679"/>
    </source>
</evidence>
<dbReference type="EMBL" id="CP018139">
    <property type="protein sequence ID" value="APE29949.1"/>
    <property type="molecule type" value="Genomic_DNA"/>
</dbReference>
<organism evidence="4 5">
    <name type="scientific">Halomonas aestuarii</name>
    <dbReference type="NCBI Taxonomy" id="1897729"/>
    <lineage>
        <taxon>Bacteria</taxon>
        <taxon>Pseudomonadati</taxon>
        <taxon>Pseudomonadota</taxon>
        <taxon>Gammaproteobacteria</taxon>
        <taxon>Oceanospirillales</taxon>
        <taxon>Halomonadaceae</taxon>
        <taxon>Halomonas</taxon>
    </lineage>
</organism>
<gene>
    <name evidence="4" type="ORF">BOX17_02620</name>
</gene>
<feature type="domain" description="N-acetyltransferase" evidence="3">
    <location>
        <begin position="1"/>
        <end position="148"/>
    </location>
</feature>
<evidence type="ECO:0000256" key="2">
    <source>
        <dbReference type="ARBA" id="ARBA00023315"/>
    </source>
</evidence>
<evidence type="ECO:0000313" key="5">
    <source>
        <dbReference type="Proteomes" id="UP000181985"/>
    </source>
</evidence>
<dbReference type="GO" id="GO:0016747">
    <property type="term" value="F:acyltransferase activity, transferring groups other than amino-acyl groups"/>
    <property type="evidence" value="ECO:0007669"/>
    <property type="project" value="InterPro"/>
</dbReference>
<dbReference type="SUPFAM" id="SSF55729">
    <property type="entry name" value="Acyl-CoA N-acyltransferases (Nat)"/>
    <property type="match status" value="1"/>
</dbReference>
<dbReference type="CDD" id="cd04301">
    <property type="entry name" value="NAT_SF"/>
    <property type="match status" value="1"/>
</dbReference>
<dbReference type="OrthoDB" id="9797178at2"/>
<evidence type="ECO:0000313" key="4">
    <source>
        <dbReference type="EMBL" id="APE29949.1"/>
    </source>
</evidence>
<accession>A0A1J0VD55</accession>
<proteinExistence type="predicted"/>
<dbReference type="InterPro" id="IPR000182">
    <property type="entry name" value="GNAT_dom"/>
</dbReference>
<dbReference type="PANTHER" id="PTHR43877:SF1">
    <property type="entry name" value="ACETYLTRANSFERASE"/>
    <property type="match status" value="1"/>
</dbReference>
<dbReference type="PANTHER" id="PTHR43877">
    <property type="entry name" value="AMINOALKYLPHOSPHONATE N-ACETYLTRANSFERASE-RELATED-RELATED"/>
    <property type="match status" value="1"/>
</dbReference>
<sequence>MELARYESSQAAEVQALFVETFAEAEGQEEGNLVGGLVQELLRDADPCDVQGFVAMEQGRVVAGIVFSRLRFESPAEAFLLSPVAVHPAHQGRGIGQRLIRFGLDSLKAQGATHAFTYGDPAFYSRVGFVPVSETMAAAPFRLSQPEGWLGQGLGGEMVPLAGVPRCVAAFDDPAYW</sequence>
<keyword evidence="1 4" id="KW-0808">Transferase</keyword>
<dbReference type="Gene3D" id="3.40.630.30">
    <property type="match status" value="1"/>
</dbReference>
<dbReference type="InterPro" id="IPR050832">
    <property type="entry name" value="Bact_Acetyltransf"/>
</dbReference>